<dbReference type="InterPro" id="IPR058807">
    <property type="entry name" value="ScoMcrA_N"/>
</dbReference>
<evidence type="ECO:0000313" key="3">
    <source>
        <dbReference type="Proteomes" id="UP000315759"/>
    </source>
</evidence>
<dbReference type="InterPro" id="IPR002711">
    <property type="entry name" value="HNH"/>
</dbReference>
<evidence type="ECO:0000313" key="2">
    <source>
        <dbReference type="EMBL" id="TQR82628.1"/>
    </source>
</evidence>
<dbReference type="RefSeq" id="WP_142555779.1">
    <property type="nucleotide sequence ID" value="NZ_VIFX01000065.1"/>
</dbReference>
<dbReference type="Pfam" id="PF01844">
    <property type="entry name" value="HNH"/>
    <property type="match status" value="1"/>
</dbReference>
<evidence type="ECO:0000259" key="1">
    <source>
        <dbReference type="SMART" id="SM00507"/>
    </source>
</evidence>
<sequence>MAKQDVNRDDVLAALAEFDALGREPFLAQYGMGKATGYLLHHGGNEYDSKAILAAAHGHHPGLAPLTSDEFYGGEGDAVKYLRRLGFVVPPTREPTWTRDELILACDLVRRNGWKSMRAPHPDVVALSDLLQRLPIHPMEVRGPKFRNPNGVGRKTSDIATHHPDYQGTPTNAGATDLEVLRDFLEREDEMIAVADLIRNGVNSGDLVDASEAVNDVDELDDDEAPEGRLLERKHFARERDRALRDKKIRKHLQTNQTLACATCGFDFTAAYGSHGAGYIECHHVVPLHSSGEVKTRLSDLILICANCHRMIHRRSPWLTPDQLKALVAANA</sequence>
<dbReference type="GO" id="GO:0008270">
    <property type="term" value="F:zinc ion binding"/>
    <property type="evidence" value="ECO:0007669"/>
    <property type="project" value="InterPro"/>
</dbReference>
<dbReference type="Pfam" id="PF26345">
    <property type="entry name" value="ScoMcrA_N"/>
    <property type="match status" value="1"/>
</dbReference>
<comment type="caution">
    <text evidence="2">The sequence shown here is derived from an EMBL/GenBank/DDBJ whole genome shotgun (WGS) entry which is preliminary data.</text>
</comment>
<dbReference type="GO" id="GO:0004519">
    <property type="term" value="F:endonuclease activity"/>
    <property type="evidence" value="ECO:0007669"/>
    <property type="project" value="UniProtKB-KW"/>
</dbReference>
<dbReference type="EMBL" id="VIFX01000065">
    <property type="protein sequence ID" value="TQR82628.1"/>
    <property type="molecule type" value="Genomic_DNA"/>
</dbReference>
<keyword evidence="2" id="KW-0378">Hydrolase</keyword>
<reference evidence="2 3" key="1">
    <citation type="submission" date="2018-10" db="EMBL/GenBank/DDBJ databases">
        <title>Draft genome of Mycobacterium hodleri strain B.</title>
        <authorList>
            <person name="Amande T.J."/>
            <person name="Mcgenity T.J."/>
        </authorList>
    </citation>
    <scope>NUCLEOTIDE SEQUENCE [LARGE SCALE GENOMIC DNA]</scope>
    <source>
        <strain evidence="2 3">B</strain>
    </source>
</reference>
<proteinExistence type="predicted"/>
<accession>A0A544VRM0</accession>
<dbReference type="Proteomes" id="UP000315759">
    <property type="component" value="Unassembled WGS sequence"/>
</dbReference>
<keyword evidence="2" id="KW-0255">Endonuclease</keyword>
<protein>
    <submittedName>
        <fullName evidence="2">HNH endonuclease</fullName>
    </submittedName>
</protein>
<keyword evidence="2" id="KW-0540">Nuclease</keyword>
<gene>
    <name evidence="2" type="ORF">D8S82_31045</name>
</gene>
<dbReference type="GO" id="GO:0003676">
    <property type="term" value="F:nucleic acid binding"/>
    <property type="evidence" value="ECO:0007669"/>
    <property type="project" value="InterPro"/>
</dbReference>
<dbReference type="AlphaFoldDB" id="A0A544VRM0"/>
<feature type="domain" description="HNH nuclease" evidence="1">
    <location>
        <begin position="248"/>
        <end position="310"/>
    </location>
</feature>
<keyword evidence="3" id="KW-1185">Reference proteome</keyword>
<name>A0A544VRM0_9MYCO</name>
<dbReference type="InterPro" id="IPR003615">
    <property type="entry name" value="HNH_nuc"/>
</dbReference>
<organism evidence="2 3">
    <name type="scientific">Mycolicibacterium hodleri</name>
    <dbReference type="NCBI Taxonomy" id="49897"/>
    <lineage>
        <taxon>Bacteria</taxon>
        <taxon>Bacillati</taxon>
        <taxon>Actinomycetota</taxon>
        <taxon>Actinomycetes</taxon>
        <taxon>Mycobacteriales</taxon>
        <taxon>Mycobacteriaceae</taxon>
        <taxon>Mycolicibacterium</taxon>
    </lineage>
</organism>
<dbReference type="Gene3D" id="1.10.30.50">
    <property type="match status" value="1"/>
</dbReference>
<dbReference type="SMART" id="SM00507">
    <property type="entry name" value="HNHc"/>
    <property type="match status" value="1"/>
</dbReference>